<dbReference type="PANTHER" id="PTHR43294">
    <property type="entry name" value="SODIUM/POTASSIUM-TRANSPORTING ATPASE SUBUNIT ALPHA"/>
    <property type="match status" value="1"/>
</dbReference>
<dbReference type="InterPro" id="IPR004014">
    <property type="entry name" value="ATPase_P-typ_cation-transptr_N"/>
</dbReference>
<feature type="transmembrane region" description="Helical" evidence="11">
    <location>
        <begin position="97"/>
        <end position="113"/>
    </location>
</feature>
<feature type="transmembrane region" description="Helical" evidence="11">
    <location>
        <begin position="73"/>
        <end position="91"/>
    </location>
</feature>
<dbReference type="GO" id="GO:0005524">
    <property type="term" value="F:ATP binding"/>
    <property type="evidence" value="ECO:0007669"/>
    <property type="project" value="UniProtKB-KW"/>
</dbReference>
<evidence type="ECO:0000313" key="13">
    <source>
        <dbReference type="EMBL" id="OGF74718.1"/>
    </source>
</evidence>
<dbReference type="SMART" id="SM00831">
    <property type="entry name" value="Cation_ATPase_N"/>
    <property type="match status" value="1"/>
</dbReference>
<dbReference type="SUPFAM" id="SSF81660">
    <property type="entry name" value="Metal cation-transporting ATPase, ATP-binding domain N"/>
    <property type="match status" value="1"/>
</dbReference>
<dbReference type="SFLD" id="SFLDF00027">
    <property type="entry name" value="p-type_atpase"/>
    <property type="match status" value="1"/>
</dbReference>
<evidence type="ECO:0000256" key="9">
    <source>
        <dbReference type="ARBA" id="ARBA00022989"/>
    </source>
</evidence>
<dbReference type="STRING" id="1798338.A3J56_03220"/>
<keyword evidence="7" id="KW-0460">Magnesium</keyword>
<dbReference type="SFLD" id="SFLDG00002">
    <property type="entry name" value="C1.7:_P-type_atpase_like"/>
    <property type="match status" value="1"/>
</dbReference>
<dbReference type="AlphaFoldDB" id="A0A1F5WG97"/>
<dbReference type="GO" id="GO:1902600">
    <property type="term" value="P:proton transmembrane transport"/>
    <property type="evidence" value="ECO:0007669"/>
    <property type="project" value="TreeGrafter"/>
</dbReference>
<feature type="transmembrane region" description="Helical" evidence="11">
    <location>
        <begin position="760"/>
        <end position="780"/>
    </location>
</feature>
<dbReference type="GO" id="GO:0005886">
    <property type="term" value="C:plasma membrane"/>
    <property type="evidence" value="ECO:0007669"/>
    <property type="project" value="TreeGrafter"/>
</dbReference>
<dbReference type="InterPro" id="IPR044492">
    <property type="entry name" value="P_typ_ATPase_HD_dom"/>
</dbReference>
<evidence type="ECO:0000256" key="3">
    <source>
        <dbReference type="ARBA" id="ARBA00022553"/>
    </source>
</evidence>
<dbReference type="SUPFAM" id="SSF81653">
    <property type="entry name" value="Calcium ATPase, transduction domain A"/>
    <property type="match status" value="1"/>
</dbReference>
<evidence type="ECO:0000259" key="12">
    <source>
        <dbReference type="SMART" id="SM00831"/>
    </source>
</evidence>
<feature type="transmembrane region" description="Helical" evidence="11">
    <location>
        <begin position="257"/>
        <end position="275"/>
    </location>
</feature>
<keyword evidence="6" id="KW-0067">ATP-binding</keyword>
<dbReference type="GO" id="GO:1990573">
    <property type="term" value="P:potassium ion import across plasma membrane"/>
    <property type="evidence" value="ECO:0007669"/>
    <property type="project" value="TreeGrafter"/>
</dbReference>
<dbReference type="GO" id="GO:0006883">
    <property type="term" value="P:intracellular sodium ion homeostasis"/>
    <property type="evidence" value="ECO:0007669"/>
    <property type="project" value="TreeGrafter"/>
</dbReference>
<dbReference type="Gene3D" id="2.70.150.10">
    <property type="entry name" value="Calcium-transporting ATPase, cytoplasmic transduction domain A"/>
    <property type="match status" value="1"/>
</dbReference>
<evidence type="ECO:0000256" key="4">
    <source>
        <dbReference type="ARBA" id="ARBA00022692"/>
    </source>
</evidence>
<dbReference type="SFLD" id="SFLDS00003">
    <property type="entry name" value="Haloacid_Dehalogenase"/>
    <property type="match status" value="1"/>
</dbReference>
<evidence type="ECO:0000256" key="10">
    <source>
        <dbReference type="ARBA" id="ARBA00023136"/>
    </source>
</evidence>
<dbReference type="PRINTS" id="PR00119">
    <property type="entry name" value="CATATPASE"/>
</dbReference>
<keyword evidence="9 11" id="KW-1133">Transmembrane helix</keyword>
<dbReference type="InterPro" id="IPR050510">
    <property type="entry name" value="Cation_transp_ATPase_P-type"/>
</dbReference>
<keyword evidence="5" id="KW-0547">Nucleotide-binding</keyword>
<dbReference type="GO" id="GO:0005391">
    <property type="term" value="F:P-type sodium:potassium-exchanging transporter activity"/>
    <property type="evidence" value="ECO:0007669"/>
    <property type="project" value="TreeGrafter"/>
</dbReference>
<dbReference type="EMBL" id="MFHQ01000007">
    <property type="protein sequence ID" value="OGF74718.1"/>
    <property type="molecule type" value="Genomic_DNA"/>
</dbReference>
<dbReference type="InterPro" id="IPR059000">
    <property type="entry name" value="ATPase_P-type_domA"/>
</dbReference>
<dbReference type="SUPFAM" id="SSF81665">
    <property type="entry name" value="Calcium ATPase, transmembrane domain M"/>
    <property type="match status" value="1"/>
</dbReference>
<dbReference type="InterPro" id="IPR023298">
    <property type="entry name" value="ATPase_P-typ_TM_dom_sf"/>
</dbReference>
<dbReference type="Gene3D" id="1.20.1110.10">
    <property type="entry name" value="Calcium-transporting ATPase, transmembrane domain"/>
    <property type="match status" value="1"/>
</dbReference>
<dbReference type="FunFam" id="2.70.150.10:FF:000160">
    <property type="entry name" value="Sarcoplasmic/endoplasmic reticulum calcium ATPase 1"/>
    <property type="match status" value="1"/>
</dbReference>
<feature type="domain" description="Cation-transporting P-type ATPase N-terminal" evidence="12">
    <location>
        <begin position="20"/>
        <end position="93"/>
    </location>
</feature>
<dbReference type="InterPro" id="IPR018303">
    <property type="entry name" value="ATPase_P-typ_P_site"/>
</dbReference>
<sequence length="887" mass="97432">MSNEEWGGTTTITHEGVARQFWSLGIEDSYKFLKTSFGGPSEKEADVRLRTFGRNEIPDQQKFTKIILAFKQLRSPFILVLVIALVITAFLGKWIETAVIAAAICVNGILGFYQENKAEQVLRLLKSYIRARTRVRRAGHEYEIDSAELIPGDIIHVSQGDRIPADGRIVFANNFFVDEAILTGESLPTHKQTAIVEPNAALGDRTNMVFGGTLAVEGIAEVLVVATGVRTEFGKIAVLVGGSKQDPTPLQRAMSRFAVRAGLVLGALAIGMFLFGLSRGYEIFDMFLISVAVAVSAVPEGLPIALTIILAVGVERLGSRNGVVRKLLAAETLGSTNVILVDKTGTLTQAKMELSDIVLFDSDKERKETQGVLLQMALMNVDVLIENPEAPINDWIISGKAIEIALVRGAARRSVLLPQIQNNVRRIDFFPFNSSNKFSVSLLDHESRAELVVVGAPEIILGFTDISSSLHKQVLHEINVRAFAGERILGVVSKELPPGHKKIVSFRERSAQEWEHQFRHHTFRGLLVFRDPLRPMVKDAISRIRQAGVRVVIVTGDHRGTALSVAKELDIIQNESELLTGDDMARCSREELKNSLAHIGVFARVTPEQKLMLTQLFRETGAVVAVTGDGINDAPALAAADIGIAVGSGTDVTKNQADLVLLDNNFETIVAAIEEGRTILDNIRKVMVYLLSNSLDELLLIGGALLAGLALPLNAIQILFVNLFSDSFPALAFAFERGIDNPGEAPRKLNARLFDRQLHFLIFGIGTLTSLFLFVLYYLLLRAGFDDVVVRTFIFASFASYTLFLTFSIRSLETSIFRYNPFSNRYLVGGVGIGFLLTLAALYMPWLQAILGTAPLPPLWLIGVFGIGVLNIILVELSKWLFRKHIL</sequence>
<dbReference type="InterPro" id="IPR006068">
    <property type="entry name" value="ATPase_P-typ_cation-transptr_C"/>
</dbReference>
<feature type="transmembrane region" description="Helical" evidence="11">
    <location>
        <begin position="824"/>
        <end position="847"/>
    </location>
</feature>
<feature type="transmembrane region" description="Helical" evidence="11">
    <location>
        <begin position="859"/>
        <end position="882"/>
    </location>
</feature>
<dbReference type="GO" id="GO:0012505">
    <property type="term" value="C:endomembrane system"/>
    <property type="evidence" value="ECO:0007669"/>
    <property type="project" value="UniProtKB-SubCell"/>
</dbReference>
<keyword evidence="3" id="KW-0597">Phosphoprotein</keyword>
<keyword evidence="10 11" id="KW-0472">Membrane</keyword>
<dbReference type="NCBIfam" id="TIGR01494">
    <property type="entry name" value="ATPase_P-type"/>
    <property type="match status" value="2"/>
</dbReference>
<comment type="subcellular location">
    <subcellularLocation>
        <location evidence="1">Endomembrane system</location>
        <topology evidence="1">Multi-pass membrane protein</topology>
    </subcellularLocation>
</comment>
<comment type="caution">
    <text evidence="13">The sequence shown here is derived from an EMBL/GenBank/DDBJ whole genome shotgun (WGS) entry which is preliminary data.</text>
</comment>
<evidence type="ECO:0000256" key="1">
    <source>
        <dbReference type="ARBA" id="ARBA00004127"/>
    </source>
</evidence>
<dbReference type="GO" id="GO:0036376">
    <property type="term" value="P:sodium ion export across plasma membrane"/>
    <property type="evidence" value="ECO:0007669"/>
    <property type="project" value="TreeGrafter"/>
</dbReference>
<dbReference type="Pfam" id="PF00702">
    <property type="entry name" value="Hydrolase"/>
    <property type="match status" value="1"/>
</dbReference>
<dbReference type="PANTHER" id="PTHR43294:SF20">
    <property type="entry name" value="P-TYPE ATPASE"/>
    <property type="match status" value="1"/>
</dbReference>
<evidence type="ECO:0000256" key="11">
    <source>
        <dbReference type="SAM" id="Phobius"/>
    </source>
</evidence>
<evidence type="ECO:0000256" key="2">
    <source>
        <dbReference type="ARBA" id="ARBA00005675"/>
    </source>
</evidence>
<dbReference type="Gene3D" id="3.40.50.1000">
    <property type="entry name" value="HAD superfamily/HAD-like"/>
    <property type="match status" value="1"/>
</dbReference>
<evidence type="ECO:0000256" key="5">
    <source>
        <dbReference type="ARBA" id="ARBA00022741"/>
    </source>
</evidence>
<keyword evidence="4 11" id="KW-0812">Transmembrane</keyword>
<proteinExistence type="inferred from homology"/>
<dbReference type="PRINTS" id="PR00120">
    <property type="entry name" value="HATPASE"/>
</dbReference>
<dbReference type="GO" id="GO:0016887">
    <property type="term" value="F:ATP hydrolysis activity"/>
    <property type="evidence" value="ECO:0007669"/>
    <property type="project" value="InterPro"/>
</dbReference>
<dbReference type="Proteomes" id="UP000178406">
    <property type="component" value="Unassembled WGS sequence"/>
</dbReference>
<dbReference type="InterPro" id="IPR023299">
    <property type="entry name" value="ATPase_P-typ_cyto_dom_N"/>
</dbReference>
<evidence type="ECO:0000256" key="8">
    <source>
        <dbReference type="ARBA" id="ARBA00022967"/>
    </source>
</evidence>
<dbReference type="Pfam" id="PF00690">
    <property type="entry name" value="Cation_ATPase_N"/>
    <property type="match status" value="1"/>
</dbReference>
<dbReference type="InterPro" id="IPR023214">
    <property type="entry name" value="HAD_sf"/>
</dbReference>
<dbReference type="SUPFAM" id="SSF56784">
    <property type="entry name" value="HAD-like"/>
    <property type="match status" value="1"/>
</dbReference>
<evidence type="ECO:0000256" key="6">
    <source>
        <dbReference type="ARBA" id="ARBA00022840"/>
    </source>
</evidence>
<keyword evidence="8" id="KW-1278">Translocase</keyword>
<reference evidence="13 14" key="1">
    <citation type="journal article" date="2016" name="Nat. Commun.">
        <title>Thousands of microbial genomes shed light on interconnected biogeochemical processes in an aquifer system.</title>
        <authorList>
            <person name="Anantharaman K."/>
            <person name="Brown C.T."/>
            <person name="Hug L.A."/>
            <person name="Sharon I."/>
            <person name="Castelle C.J."/>
            <person name="Probst A.J."/>
            <person name="Thomas B.C."/>
            <person name="Singh A."/>
            <person name="Wilkins M.J."/>
            <person name="Karaoz U."/>
            <person name="Brodie E.L."/>
            <person name="Williams K.H."/>
            <person name="Hubbard S.S."/>
            <person name="Banfield J.F."/>
        </authorList>
    </citation>
    <scope>NUCLEOTIDE SEQUENCE [LARGE SCALE GENOMIC DNA]</scope>
</reference>
<dbReference type="GO" id="GO:0030007">
    <property type="term" value="P:intracellular potassium ion homeostasis"/>
    <property type="evidence" value="ECO:0007669"/>
    <property type="project" value="TreeGrafter"/>
</dbReference>
<dbReference type="Pfam" id="PF00122">
    <property type="entry name" value="E1-E2_ATPase"/>
    <property type="match status" value="1"/>
</dbReference>
<name>A0A1F5WG97_9BACT</name>
<feature type="transmembrane region" description="Helical" evidence="11">
    <location>
        <begin position="792"/>
        <end position="812"/>
    </location>
</feature>
<evidence type="ECO:0000313" key="14">
    <source>
        <dbReference type="Proteomes" id="UP000178406"/>
    </source>
</evidence>
<evidence type="ECO:0000256" key="7">
    <source>
        <dbReference type="ARBA" id="ARBA00022842"/>
    </source>
</evidence>
<dbReference type="InterPro" id="IPR008250">
    <property type="entry name" value="ATPase_P-typ_transduc_dom_A_sf"/>
</dbReference>
<dbReference type="Pfam" id="PF00689">
    <property type="entry name" value="Cation_ATPase_C"/>
    <property type="match status" value="1"/>
</dbReference>
<organism evidence="13 14">
    <name type="scientific">Candidatus Giovannonibacteria bacterium RIFCSPHIGHO2_02_FULL_46_20</name>
    <dbReference type="NCBI Taxonomy" id="1798338"/>
    <lineage>
        <taxon>Bacteria</taxon>
        <taxon>Candidatus Giovannoniibacteriota</taxon>
    </lineage>
</organism>
<dbReference type="InterPro" id="IPR036412">
    <property type="entry name" value="HAD-like_sf"/>
</dbReference>
<dbReference type="PROSITE" id="PS00154">
    <property type="entry name" value="ATPASE_E1_E2"/>
    <property type="match status" value="1"/>
</dbReference>
<protein>
    <recommendedName>
        <fullName evidence="12">Cation-transporting P-type ATPase N-terminal domain-containing protein</fullName>
    </recommendedName>
</protein>
<gene>
    <name evidence="13" type="ORF">A3J56_03220</name>
</gene>
<accession>A0A1F5WG97</accession>
<dbReference type="InterPro" id="IPR001757">
    <property type="entry name" value="P_typ_ATPase"/>
</dbReference>
<comment type="similarity">
    <text evidence="2">Belongs to the cation transport ATPase (P-type) (TC 3.A.3) family. Type IIA subfamily.</text>
</comment>
<dbReference type="Gene3D" id="3.40.1110.10">
    <property type="entry name" value="Calcium-transporting ATPase, cytoplasmic domain N"/>
    <property type="match status" value="1"/>
</dbReference>